<accession>A0AAW0CR64</accession>
<evidence type="ECO:0000313" key="2">
    <source>
        <dbReference type="EMBL" id="KAK7041585.1"/>
    </source>
</evidence>
<gene>
    <name evidence="2" type="ORF">VNI00_009172</name>
</gene>
<sequence length="543" mass="62488">MQKPSPTAQTEFQFYEKVPNEIWIAIFDRVTTPRDLLHLITACKHFYSIGWSSLHRTIFLASTTLDALWGTKTTLEALPPDSPLPATIQGMVIGGFLRHRCLSALSAGEPHASIGPIIEKFYTHITSLVFIGVSLPSTFLQALTSLHKLQRLHFYSSSIEARSPTDPQQRTGDLAILRQLKDLRLWRNEGYQPTSPQTLLNTHFYSPPRLRIPVALLHMCKNIHTLHIDWEAMVPTILCRNLQDHFVALRYLCIRMPPLEVQKESTRFSSSLFPRVLSCFHQLEELRILGNVHIASDGHLSWNGTIPPIRGYTGPRNLVTTFDVMPPLESVTFTWAPSATSHPTVALLNDLFSRMTSETLQELNICVGFWDMELIYCITFCFPKLKVLRIAYTGGRIDNERMPSFAAEHLARLPNLEIFHLFYLNIPRHPYWGSSSGGQDAQRRTLEKFHQYLRGTLSRPVPPKLQVRWSMSDEETKEVLAAWNKYAPRLREVRFTVNSLWRRLMQGDGKWGVWKMYDELSVEVDMLVYSDNLEAWKEFESLR</sequence>
<dbReference type="InterPro" id="IPR032675">
    <property type="entry name" value="LRR_dom_sf"/>
</dbReference>
<proteinExistence type="predicted"/>
<keyword evidence="3" id="KW-1185">Reference proteome</keyword>
<reference evidence="2 3" key="1">
    <citation type="submission" date="2024-01" db="EMBL/GenBank/DDBJ databases">
        <title>A draft genome for a cacao thread blight-causing isolate of Paramarasmius palmivorus.</title>
        <authorList>
            <person name="Baruah I.K."/>
            <person name="Bukari Y."/>
            <person name="Amoako-Attah I."/>
            <person name="Meinhardt L.W."/>
            <person name="Bailey B.A."/>
            <person name="Cohen S.P."/>
        </authorList>
    </citation>
    <scope>NUCLEOTIDE SEQUENCE [LARGE SCALE GENOMIC DNA]</scope>
    <source>
        <strain evidence="2 3">GH-12</strain>
    </source>
</reference>
<dbReference type="Gene3D" id="3.80.10.10">
    <property type="entry name" value="Ribonuclease Inhibitor"/>
    <property type="match status" value="1"/>
</dbReference>
<dbReference type="EMBL" id="JAYKXP010000033">
    <property type="protein sequence ID" value="KAK7041585.1"/>
    <property type="molecule type" value="Genomic_DNA"/>
</dbReference>
<dbReference type="Pfam" id="PF12937">
    <property type="entry name" value="F-box-like"/>
    <property type="match status" value="1"/>
</dbReference>
<name>A0AAW0CR64_9AGAR</name>
<dbReference type="InterPro" id="IPR001810">
    <property type="entry name" value="F-box_dom"/>
</dbReference>
<organism evidence="2 3">
    <name type="scientific">Paramarasmius palmivorus</name>
    <dbReference type="NCBI Taxonomy" id="297713"/>
    <lineage>
        <taxon>Eukaryota</taxon>
        <taxon>Fungi</taxon>
        <taxon>Dikarya</taxon>
        <taxon>Basidiomycota</taxon>
        <taxon>Agaricomycotina</taxon>
        <taxon>Agaricomycetes</taxon>
        <taxon>Agaricomycetidae</taxon>
        <taxon>Agaricales</taxon>
        <taxon>Marasmiineae</taxon>
        <taxon>Marasmiaceae</taxon>
        <taxon>Paramarasmius</taxon>
    </lineage>
</organism>
<comment type="caution">
    <text evidence="2">The sequence shown here is derived from an EMBL/GenBank/DDBJ whole genome shotgun (WGS) entry which is preliminary data.</text>
</comment>
<protein>
    <recommendedName>
        <fullName evidence="1">F-box domain-containing protein</fullName>
    </recommendedName>
</protein>
<feature type="domain" description="F-box" evidence="1">
    <location>
        <begin position="17"/>
        <end position="60"/>
    </location>
</feature>
<dbReference type="Proteomes" id="UP001383192">
    <property type="component" value="Unassembled WGS sequence"/>
</dbReference>
<dbReference type="AlphaFoldDB" id="A0AAW0CR64"/>
<dbReference type="InterPro" id="IPR036047">
    <property type="entry name" value="F-box-like_dom_sf"/>
</dbReference>
<dbReference type="SUPFAM" id="SSF81383">
    <property type="entry name" value="F-box domain"/>
    <property type="match status" value="1"/>
</dbReference>
<dbReference type="SUPFAM" id="SSF52047">
    <property type="entry name" value="RNI-like"/>
    <property type="match status" value="1"/>
</dbReference>
<evidence type="ECO:0000259" key="1">
    <source>
        <dbReference type="Pfam" id="PF12937"/>
    </source>
</evidence>
<evidence type="ECO:0000313" key="3">
    <source>
        <dbReference type="Proteomes" id="UP001383192"/>
    </source>
</evidence>